<dbReference type="Gene3D" id="3.40.50.150">
    <property type="entry name" value="Vaccinia Virus protein VP39"/>
    <property type="match status" value="1"/>
</dbReference>
<keyword evidence="4" id="KW-0808">Transferase</keyword>
<evidence type="ECO:0000256" key="1">
    <source>
        <dbReference type="ARBA" id="ARBA00005369"/>
    </source>
</evidence>
<comment type="similarity">
    <text evidence="1">Belongs to the methyltransferase superfamily. L-isoaspartyl/D-aspartyl protein methyltransferase family.</text>
</comment>
<dbReference type="GO" id="GO:0032259">
    <property type="term" value="P:methylation"/>
    <property type="evidence" value="ECO:0007669"/>
    <property type="project" value="UniProtKB-KW"/>
</dbReference>
<dbReference type="Proteomes" id="UP000324536">
    <property type="component" value="Chromosome"/>
</dbReference>
<dbReference type="EMBL" id="CP043506">
    <property type="protein sequence ID" value="QEO18717.1"/>
    <property type="molecule type" value="Genomic_DNA"/>
</dbReference>
<dbReference type="GO" id="GO:0004719">
    <property type="term" value="F:protein-L-isoaspartate (D-aspartate) O-methyltransferase activity"/>
    <property type="evidence" value="ECO:0007669"/>
    <property type="project" value="InterPro"/>
</dbReference>
<name>A0A5C1YU66_9PROT</name>
<dbReference type="PANTHER" id="PTHR11579">
    <property type="entry name" value="PROTEIN-L-ISOASPARTATE O-METHYLTRANSFERASE"/>
    <property type="match status" value="1"/>
</dbReference>
<gene>
    <name evidence="4" type="ORF">FLP30_11650</name>
</gene>
<dbReference type="AlphaFoldDB" id="A0A5C1YU66"/>
<accession>A0A5C1YU66</accession>
<dbReference type="GO" id="GO:0005737">
    <property type="term" value="C:cytoplasm"/>
    <property type="evidence" value="ECO:0007669"/>
    <property type="project" value="TreeGrafter"/>
</dbReference>
<dbReference type="OrthoDB" id="9798496at2"/>
<dbReference type="PANTHER" id="PTHR11579:SF18">
    <property type="entry name" value="PROTEIN-L-ISOASPARTATE O-METHYLTRANSFERASE"/>
    <property type="match status" value="1"/>
</dbReference>
<sequence length="228" mass="24594">MAEKKETEAEMWVEARSLMVDDQLRPTEITNPLILKAMRSLPRELCVLPQQQAAAYADTSLPLSAGRVLAQPLLTARLLQAADPQKGERALVVGAGTGYAAGLLASLGLSVTALESDSALAAQGQSFCQQLGLNVTWNIGPLDHGVPDNAPYDLIYFDGALCALPEFCTRDLAPKGRIVGLLQKAGKLPEIFRAREVSDETNSLMFTFLAEARVPVLPGLEAERQFTF</sequence>
<reference evidence="4 5" key="1">
    <citation type="submission" date="2019-09" db="EMBL/GenBank/DDBJ databases">
        <title>Genome sequencing of strain KACC 21233.</title>
        <authorList>
            <person name="Heo J."/>
            <person name="Kim S.-J."/>
            <person name="Kim J.-S."/>
            <person name="Hong S.-B."/>
            <person name="Kwon S.-W."/>
        </authorList>
    </citation>
    <scope>NUCLEOTIDE SEQUENCE [LARGE SCALE GENOMIC DNA]</scope>
    <source>
        <strain evidence="4 5">KACC 21233</strain>
    </source>
</reference>
<organism evidence="4 5">
    <name type="scientific">Acetobacter vaccinii</name>
    <dbReference type="NCBI Taxonomy" id="2592655"/>
    <lineage>
        <taxon>Bacteria</taxon>
        <taxon>Pseudomonadati</taxon>
        <taxon>Pseudomonadota</taxon>
        <taxon>Alphaproteobacteria</taxon>
        <taxon>Acetobacterales</taxon>
        <taxon>Acetobacteraceae</taxon>
        <taxon>Acetobacter</taxon>
    </lineage>
</organism>
<proteinExistence type="inferred from homology"/>
<dbReference type="InterPro" id="IPR000682">
    <property type="entry name" value="PCMT"/>
</dbReference>
<evidence type="ECO:0000256" key="3">
    <source>
        <dbReference type="ARBA" id="ARBA00030757"/>
    </source>
</evidence>
<evidence type="ECO:0000313" key="5">
    <source>
        <dbReference type="Proteomes" id="UP000324536"/>
    </source>
</evidence>
<dbReference type="Pfam" id="PF01135">
    <property type="entry name" value="PCMT"/>
    <property type="match status" value="1"/>
</dbReference>
<evidence type="ECO:0000256" key="2">
    <source>
        <dbReference type="ARBA" id="ARBA00013346"/>
    </source>
</evidence>
<keyword evidence="5" id="KW-1185">Reference proteome</keyword>
<dbReference type="CDD" id="cd02440">
    <property type="entry name" value="AdoMet_MTases"/>
    <property type="match status" value="1"/>
</dbReference>
<dbReference type="SUPFAM" id="SSF53335">
    <property type="entry name" value="S-adenosyl-L-methionine-dependent methyltransferases"/>
    <property type="match status" value="1"/>
</dbReference>
<protein>
    <recommendedName>
        <fullName evidence="2">Protein-L-isoaspartate O-methyltransferase</fullName>
    </recommendedName>
    <alternativeName>
        <fullName evidence="3">Protein L-isoaspartyl methyltransferase</fullName>
    </alternativeName>
</protein>
<keyword evidence="4" id="KW-0489">Methyltransferase</keyword>
<evidence type="ECO:0000313" key="4">
    <source>
        <dbReference type="EMBL" id="QEO18717.1"/>
    </source>
</evidence>
<dbReference type="InterPro" id="IPR029063">
    <property type="entry name" value="SAM-dependent_MTases_sf"/>
</dbReference>
<dbReference type="KEGG" id="acek:FLP30_11650"/>